<sequence>MPHDYALHTELEARCLCCGSLQPFTFTSNSDQVVCAHCRSHLGPEKAERRDLAHIALWRGISEAQALAASAAAAQAEADAVESATRIAALEAKVAELSATVIGQFDSAPASGVREELQSDLVRRAERATELANRRTDRMMAVLWRLGVLHHAAGGAAVCSCGKPITACPELRILNSEQQALREWESKNVALAAAGARHGLPQEHPAVTDAAGSAGGAAGGGSAHSTRPTRQERPGRFDRR</sequence>
<reference evidence="2 3" key="1">
    <citation type="journal article" date="2018" name="J. Microbiol.">
        <title>Leifsonia flava sp. nov., a novel actinobacterium isolated from the rhizosphere of Aquilegia viridiflora.</title>
        <authorList>
            <person name="Cai Y."/>
            <person name="Tao W.Z."/>
            <person name="Ma Y.J."/>
            <person name="Cheng J."/>
            <person name="Zhang M.Y."/>
            <person name="Zhang Y.X."/>
        </authorList>
    </citation>
    <scope>NUCLEOTIDE SEQUENCE [LARGE SCALE GENOMIC DNA]</scope>
    <source>
        <strain evidence="2 3">SYP-B2174</strain>
    </source>
</reference>
<protein>
    <submittedName>
        <fullName evidence="2">Uncharacterized protein</fullName>
    </submittedName>
</protein>
<dbReference type="Proteomes" id="UP000298127">
    <property type="component" value="Unassembled WGS sequence"/>
</dbReference>
<dbReference type="AlphaFoldDB" id="A0A4Y9R4F8"/>
<proteinExistence type="predicted"/>
<feature type="compositionally biased region" description="Gly residues" evidence="1">
    <location>
        <begin position="213"/>
        <end position="222"/>
    </location>
</feature>
<dbReference type="RefSeq" id="WP_135120316.1">
    <property type="nucleotide sequence ID" value="NZ_SPQZ01000003.1"/>
</dbReference>
<name>A0A4Y9R4F8_9MICO</name>
<feature type="compositionally biased region" description="Basic and acidic residues" evidence="1">
    <location>
        <begin position="229"/>
        <end position="240"/>
    </location>
</feature>
<accession>A0A4Y9R4F8</accession>
<dbReference type="EMBL" id="SPQZ01000003">
    <property type="protein sequence ID" value="TFV98335.1"/>
    <property type="molecule type" value="Genomic_DNA"/>
</dbReference>
<feature type="region of interest" description="Disordered" evidence="1">
    <location>
        <begin position="197"/>
        <end position="240"/>
    </location>
</feature>
<organism evidence="2 3">
    <name type="scientific">Orlajensenia leifsoniae</name>
    <dbReference type="NCBI Taxonomy" id="2561933"/>
    <lineage>
        <taxon>Bacteria</taxon>
        <taxon>Bacillati</taxon>
        <taxon>Actinomycetota</taxon>
        <taxon>Actinomycetes</taxon>
        <taxon>Micrococcales</taxon>
        <taxon>Microbacteriaceae</taxon>
        <taxon>Orlajensenia</taxon>
    </lineage>
</organism>
<evidence type="ECO:0000313" key="2">
    <source>
        <dbReference type="EMBL" id="TFV98335.1"/>
    </source>
</evidence>
<evidence type="ECO:0000313" key="3">
    <source>
        <dbReference type="Proteomes" id="UP000298127"/>
    </source>
</evidence>
<keyword evidence="3" id="KW-1185">Reference proteome</keyword>
<evidence type="ECO:0000256" key="1">
    <source>
        <dbReference type="SAM" id="MobiDB-lite"/>
    </source>
</evidence>
<comment type="caution">
    <text evidence="2">The sequence shown here is derived from an EMBL/GenBank/DDBJ whole genome shotgun (WGS) entry which is preliminary data.</text>
</comment>
<gene>
    <name evidence="2" type="ORF">E4M00_10035</name>
</gene>